<proteinExistence type="predicted"/>
<dbReference type="AlphaFoldDB" id="A0A183FWV2"/>
<name>A0A183FWV2_HELPZ</name>
<evidence type="ECO:0000313" key="1">
    <source>
        <dbReference type="EMBL" id="VDO94338.1"/>
    </source>
</evidence>
<reference evidence="3" key="2">
    <citation type="submission" date="2019-09" db="UniProtKB">
        <authorList>
            <consortium name="WormBaseParasite"/>
        </authorList>
    </citation>
    <scope>IDENTIFICATION</scope>
</reference>
<dbReference type="EMBL" id="UZAH01027712">
    <property type="protein sequence ID" value="VDO94338.1"/>
    <property type="molecule type" value="Genomic_DNA"/>
</dbReference>
<reference evidence="1 2" key="1">
    <citation type="submission" date="2018-11" db="EMBL/GenBank/DDBJ databases">
        <authorList>
            <consortium name="Pathogen Informatics"/>
        </authorList>
    </citation>
    <scope>NUCLEOTIDE SEQUENCE [LARGE SCALE GENOMIC DNA]</scope>
</reference>
<organism evidence="2 3">
    <name type="scientific">Heligmosomoides polygyrus</name>
    <name type="common">Parasitic roundworm</name>
    <dbReference type="NCBI Taxonomy" id="6339"/>
    <lineage>
        <taxon>Eukaryota</taxon>
        <taxon>Metazoa</taxon>
        <taxon>Ecdysozoa</taxon>
        <taxon>Nematoda</taxon>
        <taxon>Chromadorea</taxon>
        <taxon>Rhabditida</taxon>
        <taxon>Rhabditina</taxon>
        <taxon>Rhabditomorpha</taxon>
        <taxon>Strongyloidea</taxon>
        <taxon>Heligmosomidae</taxon>
        <taxon>Heligmosomoides</taxon>
    </lineage>
</organism>
<accession>A0A3P8D1Q2</accession>
<gene>
    <name evidence="1" type="ORF">HPBE_LOCUS12963</name>
</gene>
<accession>A0A183FWV2</accession>
<protein>
    <submittedName>
        <fullName evidence="3">DUF1573 domain-containing protein</fullName>
    </submittedName>
</protein>
<dbReference type="WBParaSite" id="HPBE_0001296201-mRNA-1">
    <property type="protein sequence ID" value="HPBE_0001296201-mRNA-1"/>
    <property type="gene ID" value="HPBE_0001296201"/>
</dbReference>
<sequence length="83" mass="9175">MRFRKQNSFSGEHEIVVKTTKRGQTIVREGADHVLKFTSDLTPPTKRGGAGTYEVSMVNNVNGRIREGEKDLPLVAGPHTGRL</sequence>
<evidence type="ECO:0000313" key="3">
    <source>
        <dbReference type="WBParaSite" id="HPBE_0001296201-mRNA-1"/>
    </source>
</evidence>
<evidence type="ECO:0000313" key="2">
    <source>
        <dbReference type="Proteomes" id="UP000050761"/>
    </source>
</evidence>
<dbReference type="Proteomes" id="UP000050761">
    <property type="component" value="Unassembled WGS sequence"/>
</dbReference>
<keyword evidence="2" id="KW-1185">Reference proteome</keyword>